<sequence length="81" mass="9185">MRKRCQQEVKTIPKSKPSSNKVIHDIKVLEHTLNKNKIKATKHPRLVAFFVSIVSTHSTIPPLTKSELKSTTKTHSSALFH</sequence>
<dbReference type="AlphaFoldDB" id="A0A930HMS6"/>
<accession>A0A930HMS6</accession>
<dbReference type="EMBL" id="JABZSJ010000032">
    <property type="protein sequence ID" value="MBF1384517.1"/>
    <property type="molecule type" value="Genomic_DNA"/>
</dbReference>
<evidence type="ECO:0000313" key="1">
    <source>
        <dbReference type="EMBL" id="MBF1384517.1"/>
    </source>
</evidence>
<organism evidence="1 2">
    <name type="scientific">Prevotella aurantiaca</name>
    <dbReference type="NCBI Taxonomy" id="596085"/>
    <lineage>
        <taxon>Bacteria</taxon>
        <taxon>Pseudomonadati</taxon>
        <taxon>Bacteroidota</taxon>
        <taxon>Bacteroidia</taxon>
        <taxon>Bacteroidales</taxon>
        <taxon>Prevotellaceae</taxon>
        <taxon>Prevotella</taxon>
    </lineage>
</organism>
<protein>
    <submittedName>
        <fullName evidence="1">Uncharacterized protein</fullName>
    </submittedName>
</protein>
<dbReference type="Proteomes" id="UP000771736">
    <property type="component" value="Unassembled WGS sequence"/>
</dbReference>
<gene>
    <name evidence="1" type="ORF">HXN26_06685</name>
</gene>
<name>A0A930HMS6_9BACT</name>
<evidence type="ECO:0000313" key="2">
    <source>
        <dbReference type="Proteomes" id="UP000771736"/>
    </source>
</evidence>
<proteinExistence type="predicted"/>
<comment type="caution">
    <text evidence="1">The sequence shown here is derived from an EMBL/GenBank/DDBJ whole genome shotgun (WGS) entry which is preliminary data.</text>
</comment>
<reference evidence="1" key="1">
    <citation type="submission" date="2020-04" db="EMBL/GenBank/DDBJ databases">
        <title>Deep metagenomics examines the oral microbiome during advanced dental caries in children, revealing novel taxa and co-occurrences with host molecules.</title>
        <authorList>
            <person name="Baker J.L."/>
            <person name="Morton J.T."/>
            <person name="Dinis M."/>
            <person name="Alvarez R."/>
            <person name="Tran N.C."/>
            <person name="Knight R."/>
            <person name="Edlund A."/>
        </authorList>
    </citation>
    <scope>NUCLEOTIDE SEQUENCE</scope>
    <source>
        <strain evidence="1">JCVI_44_bin.5</strain>
    </source>
</reference>